<organism evidence="1 2">
    <name type="scientific">Popillia japonica</name>
    <name type="common">Japanese beetle</name>
    <dbReference type="NCBI Taxonomy" id="7064"/>
    <lineage>
        <taxon>Eukaryota</taxon>
        <taxon>Metazoa</taxon>
        <taxon>Ecdysozoa</taxon>
        <taxon>Arthropoda</taxon>
        <taxon>Hexapoda</taxon>
        <taxon>Insecta</taxon>
        <taxon>Pterygota</taxon>
        <taxon>Neoptera</taxon>
        <taxon>Endopterygota</taxon>
        <taxon>Coleoptera</taxon>
        <taxon>Polyphaga</taxon>
        <taxon>Scarabaeiformia</taxon>
        <taxon>Scarabaeidae</taxon>
        <taxon>Rutelinae</taxon>
        <taxon>Popillia</taxon>
    </lineage>
</organism>
<evidence type="ECO:0000313" key="2">
    <source>
        <dbReference type="Proteomes" id="UP001458880"/>
    </source>
</evidence>
<evidence type="ECO:0000313" key="1">
    <source>
        <dbReference type="EMBL" id="KAK9721346.1"/>
    </source>
</evidence>
<gene>
    <name evidence="1" type="ORF">QE152_g21598</name>
</gene>
<reference evidence="1 2" key="1">
    <citation type="journal article" date="2024" name="BMC Genomics">
        <title>De novo assembly and annotation of Popillia japonica's genome with initial clues to its potential as an invasive pest.</title>
        <authorList>
            <person name="Cucini C."/>
            <person name="Boschi S."/>
            <person name="Funari R."/>
            <person name="Cardaioli E."/>
            <person name="Iannotti N."/>
            <person name="Marturano G."/>
            <person name="Paoli F."/>
            <person name="Bruttini M."/>
            <person name="Carapelli A."/>
            <person name="Frati F."/>
            <person name="Nardi F."/>
        </authorList>
    </citation>
    <scope>NUCLEOTIDE SEQUENCE [LARGE SCALE GENOMIC DNA]</scope>
    <source>
        <strain evidence="1">DMR45628</strain>
    </source>
</reference>
<dbReference type="AlphaFoldDB" id="A0AAW1KNX6"/>
<name>A0AAW1KNX6_POPJA</name>
<protein>
    <submittedName>
        <fullName evidence="1">Uncharacterized protein</fullName>
    </submittedName>
</protein>
<comment type="caution">
    <text evidence="1">The sequence shown here is derived from an EMBL/GenBank/DDBJ whole genome shotgun (WGS) entry which is preliminary data.</text>
</comment>
<keyword evidence="2" id="KW-1185">Reference proteome</keyword>
<dbReference type="EMBL" id="JASPKY010000200">
    <property type="protein sequence ID" value="KAK9721346.1"/>
    <property type="molecule type" value="Genomic_DNA"/>
</dbReference>
<accession>A0AAW1KNX6</accession>
<proteinExistence type="predicted"/>
<sequence length="103" mass="11664">MYVRNARVIKHFGQVTSSGRALDLKIWVESKWTIGFGDRWEGPGGRVGYCVAVCNSVRRGQFNKSERTHIDVDLVMEIRNAYATLSVEDNSTNRSVHTSTSTW</sequence>
<dbReference type="Proteomes" id="UP001458880">
    <property type="component" value="Unassembled WGS sequence"/>
</dbReference>